<protein>
    <submittedName>
        <fullName evidence="2">Uncharacterized protein</fullName>
    </submittedName>
</protein>
<name>A0A7R8ZY54_9CRUS</name>
<feature type="compositionally biased region" description="Acidic residues" evidence="1">
    <location>
        <begin position="50"/>
        <end position="68"/>
    </location>
</feature>
<feature type="region of interest" description="Disordered" evidence="1">
    <location>
        <begin position="50"/>
        <end position="77"/>
    </location>
</feature>
<organism evidence="2">
    <name type="scientific">Cyprideis torosa</name>
    <dbReference type="NCBI Taxonomy" id="163714"/>
    <lineage>
        <taxon>Eukaryota</taxon>
        <taxon>Metazoa</taxon>
        <taxon>Ecdysozoa</taxon>
        <taxon>Arthropoda</taxon>
        <taxon>Crustacea</taxon>
        <taxon>Oligostraca</taxon>
        <taxon>Ostracoda</taxon>
        <taxon>Podocopa</taxon>
        <taxon>Podocopida</taxon>
        <taxon>Cytherocopina</taxon>
        <taxon>Cytheroidea</taxon>
        <taxon>Cytherideidae</taxon>
        <taxon>Cyprideis</taxon>
    </lineage>
</organism>
<evidence type="ECO:0000256" key="1">
    <source>
        <dbReference type="SAM" id="MobiDB-lite"/>
    </source>
</evidence>
<dbReference type="EMBL" id="OB677863">
    <property type="protein sequence ID" value="CAD7236288.1"/>
    <property type="molecule type" value="Genomic_DNA"/>
</dbReference>
<dbReference type="OrthoDB" id="10031887at2759"/>
<evidence type="ECO:0000313" key="2">
    <source>
        <dbReference type="EMBL" id="CAD7236288.1"/>
    </source>
</evidence>
<gene>
    <name evidence="2" type="ORF">CTOB1V02_LOCUS14103</name>
</gene>
<sequence length="77" mass="8371">MLSREVHLLVLKPRVVILGSSQHHVDKGSPISITCVGYQRISFIISAMAEEEGEDDADEKTAEEEAAFGDDRSTAAI</sequence>
<accession>A0A7R8ZY54</accession>
<reference evidence="2" key="1">
    <citation type="submission" date="2020-11" db="EMBL/GenBank/DDBJ databases">
        <authorList>
            <person name="Tran Van P."/>
        </authorList>
    </citation>
    <scope>NUCLEOTIDE SEQUENCE</scope>
</reference>
<feature type="non-terminal residue" evidence="2">
    <location>
        <position position="1"/>
    </location>
</feature>
<dbReference type="AlphaFoldDB" id="A0A7R8ZY54"/>
<proteinExistence type="predicted"/>